<dbReference type="PROSITE" id="PS51350">
    <property type="entry name" value="PTS_HPR_DOM"/>
    <property type="match status" value="1"/>
</dbReference>
<evidence type="ECO:0000256" key="4">
    <source>
        <dbReference type="ARBA" id="ARBA00022683"/>
    </source>
</evidence>
<dbReference type="Proteomes" id="UP000731465">
    <property type="component" value="Unassembled WGS sequence"/>
</dbReference>
<dbReference type="SUPFAM" id="SSF55594">
    <property type="entry name" value="HPr-like"/>
    <property type="match status" value="1"/>
</dbReference>
<evidence type="ECO:0000256" key="3">
    <source>
        <dbReference type="ARBA" id="ARBA00022490"/>
    </source>
</evidence>
<comment type="caution">
    <text evidence="6">The sequence shown here is derived from an EMBL/GenBank/DDBJ whole genome shotgun (WGS) entry which is preliminary data.</text>
</comment>
<feature type="domain" description="HPr" evidence="5">
    <location>
        <begin position="1"/>
        <end position="87"/>
    </location>
</feature>
<sequence>MEKLTYTIKDRDGVHARPAGAVIKAVSAYKSTITLIYKDRKIDLKKGGIFALLGLGIRFGEEIYLHVEGEDEKDASVALKRAFEEFL</sequence>
<dbReference type="Pfam" id="PF00381">
    <property type="entry name" value="PTS-HPr"/>
    <property type="match status" value="1"/>
</dbReference>
<keyword evidence="3" id="KW-0963">Cytoplasm</keyword>
<evidence type="ECO:0000313" key="7">
    <source>
        <dbReference type="Proteomes" id="UP000731465"/>
    </source>
</evidence>
<organism evidence="6 7">
    <name type="scientific">Succinivibrio faecicola</name>
    <dbReference type="NCBI Taxonomy" id="2820300"/>
    <lineage>
        <taxon>Bacteria</taxon>
        <taxon>Pseudomonadati</taxon>
        <taxon>Pseudomonadota</taxon>
        <taxon>Gammaproteobacteria</taxon>
        <taxon>Aeromonadales</taxon>
        <taxon>Succinivibrionaceae</taxon>
        <taxon>Succinivibrio</taxon>
    </lineage>
</organism>
<dbReference type="InterPro" id="IPR035895">
    <property type="entry name" value="HPr-like_sf"/>
</dbReference>
<keyword evidence="7" id="KW-1185">Reference proteome</keyword>
<reference evidence="6 7" key="1">
    <citation type="submission" date="2021-03" db="EMBL/GenBank/DDBJ databases">
        <title>Succinivibrio sp. nov. isolated from feces of cow.</title>
        <authorList>
            <person name="Choi J.-Y."/>
        </authorList>
    </citation>
    <scope>NUCLEOTIDE SEQUENCE [LARGE SCALE GENOMIC DNA]</scope>
    <source>
        <strain evidence="6 7">AGMB01872</strain>
    </source>
</reference>
<comment type="subcellular location">
    <subcellularLocation>
        <location evidence="1">Cytoplasm</location>
    </subcellularLocation>
</comment>
<comment type="similarity">
    <text evidence="2">Belongs to the HPr family.</text>
</comment>
<proteinExistence type="inferred from homology"/>
<evidence type="ECO:0000256" key="1">
    <source>
        <dbReference type="ARBA" id="ARBA00004496"/>
    </source>
</evidence>
<dbReference type="InterPro" id="IPR050399">
    <property type="entry name" value="HPr"/>
</dbReference>
<evidence type="ECO:0000313" key="6">
    <source>
        <dbReference type="EMBL" id="MBW7569688.1"/>
    </source>
</evidence>
<dbReference type="EMBL" id="JAGFNY010000003">
    <property type="protein sequence ID" value="MBW7569688.1"/>
    <property type="molecule type" value="Genomic_DNA"/>
</dbReference>
<dbReference type="NCBIfam" id="TIGR01003">
    <property type="entry name" value="PTS_HPr_family"/>
    <property type="match status" value="1"/>
</dbReference>
<evidence type="ECO:0000259" key="5">
    <source>
        <dbReference type="PROSITE" id="PS51350"/>
    </source>
</evidence>
<dbReference type="CDD" id="cd00367">
    <property type="entry name" value="PTS-HPr_like"/>
    <property type="match status" value="1"/>
</dbReference>
<protein>
    <submittedName>
        <fullName evidence="6">HPr family phosphocarrier protein</fullName>
    </submittedName>
</protein>
<keyword evidence="4" id="KW-0598">Phosphotransferase system</keyword>
<dbReference type="PANTHER" id="PTHR33705">
    <property type="entry name" value="PHOSPHOCARRIER PROTEIN HPR"/>
    <property type="match status" value="1"/>
</dbReference>
<accession>A0ABS7DEJ4</accession>
<name>A0ABS7DEJ4_9GAMM</name>
<dbReference type="Gene3D" id="3.30.1340.10">
    <property type="entry name" value="HPr-like"/>
    <property type="match status" value="1"/>
</dbReference>
<dbReference type="PANTHER" id="PTHR33705:SF2">
    <property type="entry name" value="PHOSPHOCARRIER PROTEIN NPR"/>
    <property type="match status" value="1"/>
</dbReference>
<dbReference type="InterPro" id="IPR000032">
    <property type="entry name" value="HPr-like"/>
</dbReference>
<evidence type="ECO:0000256" key="2">
    <source>
        <dbReference type="ARBA" id="ARBA00010736"/>
    </source>
</evidence>
<dbReference type="RefSeq" id="WP_219936581.1">
    <property type="nucleotide sequence ID" value="NZ_JAGFNY010000003.1"/>
</dbReference>
<gene>
    <name evidence="6" type="ORF">J5V48_02145</name>
</gene>